<dbReference type="EMBL" id="QQWE01000002">
    <property type="protein sequence ID" value="REJ58781.1"/>
    <property type="molecule type" value="Genomic_DNA"/>
</dbReference>
<accession>A0A3E0MG72</accession>
<evidence type="ECO:0000313" key="4">
    <source>
        <dbReference type="Proteomes" id="UP000256301"/>
    </source>
</evidence>
<dbReference type="InterPro" id="IPR008538">
    <property type="entry name" value="Uma2"/>
</dbReference>
<feature type="domain" description="Putative restriction endonuclease" evidence="2">
    <location>
        <begin position="28"/>
        <end position="175"/>
    </location>
</feature>
<dbReference type="InterPro" id="IPR012296">
    <property type="entry name" value="Nuclease_put_TT1808"/>
</dbReference>
<gene>
    <name evidence="3" type="ORF">DWQ56_06470</name>
</gene>
<evidence type="ECO:0000259" key="2">
    <source>
        <dbReference type="Pfam" id="PF05685"/>
    </source>
</evidence>
<organism evidence="3 4">
    <name type="scientific">Microcystis aeruginosa DA14</name>
    <dbReference type="NCBI Taxonomy" id="1987506"/>
    <lineage>
        <taxon>Bacteria</taxon>
        <taxon>Bacillati</taxon>
        <taxon>Cyanobacteriota</taxon>
        <taxon>Cyanophyceae</taxon>
        <taxon>Oscillatoriophycideae</taxon>
        <taxon>Chroococcales</taxon>
        <taxon>Microcystaceae</taxon>
        <taxon>Microcystis</taxon>
    </lineage>
</organism>
<dbReference type="Pfam" id="PF11839">
    <property type="entry name" value="Alanine_zipper"/>
    <property type="match status" value="1"/>
</dbReference>
<evidence type="ECO:0000313" key="3">
    <source>
        <dbReference type="EMBL" id="REJ58781.1"/>
    </source>
</evidence>
<dbReference type="InterPro" id="IPR021793">
    <property type="entry name" value="Oprl"/>
</dbReference>
<dbReference type="SUPFAM" id="SSF52980">
    <property type="entry name" value="Restriction endonuclease-like"/>
    <property type="match status" value="1"/>
</dbReference>
<dbReference type="Pfam" id="PF05685">
    <property type="entry name" value="Uma2"/>
    <property type="match status" value="1"/>
</dbReference>
<comment type="caution">
    <text evidence="3">The sequence shown here is derived from an EMBL/GenBank/DDBJ whole genome shotgun (WGS) entry which is preliminary data.</text>
</comment>
<keyword evidence="3" id="KW-0255">Endonuclease</keyword>
<proteinExistence type="predicted"/>
<dbReference type="InterPro" id="IPR011335">
    <property type="entry name" value="Restrct_endonuc-II-like"/>
</dbReference>
<dbReference type="Gene3D" id="3.90.1570.10">
    <property type="entry name" value="tt1808, chain A"/>
    <property type="match status" value="1"/>
</dbReference>
<dbReference type="GO" id="GO:0004519">
    <property type="term" value="F:endonuclease activity"/>
    <property type="evidence" value="ECO:0007669"/>
    <property type="project" value="UniProtKB-KW"/>
</dbReference>
<dbReference type="PANTHER" id="PTHR33352">
    <property type="entry name" value="SLR1095 PROTEIN"/>
    <property type="match status" value="1"/>
</dbReference>
<name>A0A3E0MG72_MICAE</name>
<dbReference type="AlphaFoldDB" id="A0A3E0MG72"/>
<sequence>METLTFSQPMQLTALPTQDELPCDDGVPMETQRHKWQMDLLIDSISPWLDQREDGYASGNMFVYFSTAQLKNQDFKGPDFFAVLGVPKGERKSWVTWEEGKAPDVVIELLSESTTQIDKTEKKQIYQDKLRVPEYFWYDPFNPEDFAEFVLVDGLYEPRQPNEKGWLISGRLGLALVRWQGKYRGVTTVWIRWATLDGMLLPTPRELAEEEQQKAEEAQQKAEEAQQKAEEAQQKAEEAQQKAEEAQQKAEEAQQKAEAAEEKAERLAAKLRELGINPESL</sequence>
<feature type="region of interest" description="Disordered" evidence="1">
    <location>
        <begin position="213"/>
        <end position="264"/>
    </location>
</feature>
<dbReference type="PANTHER" id="PTHR33352:SF3">
    <property type="entry name" value="SLR1612 PROTEIN"/>
    <property type="match status" value="1"/>
</dbReference>
<dbReference type="CDD" id="cd06260">
    <property type="entry name" value="DUF820-like"/>
    <property type="match status" value="1"/>
</dbReference>
<keyword evidence="3" id="KW-0540">Nuclease</keyword>
<evidence type="ECO:0000256" key="1">
    <source>
        <dbReference type="SAM" id="MobiDB-lite"/>
    </source>
</evidence>
<keyword evidence="3" id="KW-0378">Hydrolase</keyword>
<protein>
    <submittedName>
        <fullName evidence="3">Uma2 family endonuclease</fullName>
    </submittedName>
</protein>
<reference evidence="3 4" key="1">
    <citation type="submission" date="2017-08" db="EMBL/GenBank/DDBJ databases">
        <title>Functional genomic and metabolic studies of the symbiotic interactions of six Microcystis-dominated communities.</title>
        <authorList>
            <person name="Li Q."/>
            <person name="Lin F."/>
        </authorList>
    </citation>
    <scope>NUCLEOTIDE SEQUENCE [LARGE SCALE GENOMIC DNA]</scope>
    <source>
        <strain evidence="3">DA14</strain>
    </source>
</reference>
<dbReference type="Proteomes" id="UP000256301">
    <property type="component" value="Unassembled WGS sequence"/>
</dbReference>